<evidence type="ECO:0000256" key="3">
    <source>
        <dbReference type="ARBA" id="ARBA00022679"/>
    </source>
</evidence>
<feature type="transmembrane region" description="Helical" evidence="8">
    <location>
        <begin position="169"/>
        <end position="190"/>
    </location>
</feature>
<dbReference type="Pfam" id="PF01757">
    <property type="entry name" value="Acyl_transf_3"/>
    <property type="match status" value="1"/>
</dbReference>
<dbReference type="GO" id="GO:0016746">
    <property type="term" value="F:acyltransferase activity"/>
    <property type="evidence" value="ECO:0007669"/>
    <property type="project" value="UniProtKB-KW"/>
</dbReference>
<evidence type="ECO:0000256" key="7">
    <source>
        <dbReference type="ARBA" id="ARBA00023315"/>
    </source>
</evidence>
<dbReference type="RefSeq" id="WP_206964139.1">
    <property type="nucleotide sequence ID" value="NZ_JAFLVX010000002.1"/>
</dbReference>
<feature type="transmembrane region" description="Helical" evidence="8">
    <location>
        <begin position="315"/>
        <end position="334"/>
    </location>
</feature>
<evidence type="ECO:0000256" key="1">
    <source>
        <dbReference type="ARBA" id="ARBA00004651"/>
    </source>
</evidence>
<dbReference type="Proteomes" id="UP000664857">
    <property type="component" value="Unassembled WGS sequence"/>
</dbReference>
<feature type="transmembrane region" description="Helical" evidence="8">
    <location>
        <begin position="250"/>
        <end position="271"/>
    </location>
</feature>
<keyword evidence="7 10" id="KW-0012">Acyltransferase</keyword>
<evidence type="ECO:0000256" key="5">
    <source>
        <dbReference type="ARBA" id="ARBA00022989"/>
    </source>
</evidence>
<organism evidence="10 11">
    <name type="scientific">Candidatus Vagococcus giribetii</name>
    <dbReference type="NCBI Taxonomy" id="2230876"/>
    <lineage>
        <taxon>Bacteria</taxon>
        <taxon>Bacillati</taxon>
        <taxon>Bacillota</taxon>
        <taxon>Bacilli</taxon>
        <taxon>Lactobacillales</taxon>
        <taxon>Enterococcaceae</taxon>
        <taxon>Vagococcus</taxon>
    </lineage>
</organism>
<evidence type="ECO:0000256" key="4">
    <source>
        <dbReference type="ARBA" id="ARBA00022692"/>
    </source>
</evidence>
<feature type="transmembrane region" description="Helical" evidence="8">
    <location>
        <begin position="139"/>
        <end position="157"/>
    </location>
</feature>
<evidence type="ECO:0000256" key="8">
    <source>
        <dbReference type="SAM" id="Phobius"/>
    </source>
</evidence>
<feature type="transmembrane region" description="Helical" evidence="8">
    <location>
        <begin position="225"/>
        <end position="244"/>
    </location>
</feature>
<reference evidence="10 11" key="1">
    <citation type="submission" date="2021-03" db="EMBL/GenBank/DDBJ databases">
        <title>Enterococcal diversity collection.</title>
        <authorList>
            <person name="Gilmore M.S."/>
            <person name="Schwartzman J."/>
            <person name="Van Tyne D."/>
            <person name="Martin M."/>
            <person name="Earl A.M."/>
            <person name="Manson A.L."/>
            <person name="Straub T."/>
            <person name="Salamzade R."/>
            <person name="Saavedra J."/>
            <person name="Lebreton F."/>
            <person name="Prichula J."/>
            <person name="Schaufler K."/>
            <person name="Gaca A."/>
            <person name="Sgardioli B."/>
            <person name="Wagenaar J."/>
            <person name="Strong T."/>
        </authorList>
    </citation>
    <scope>NUCLEOTIDE SEQUENCE [LARGE SCALE GENOMIC DNA]</scope>
    <source>
        <strain evidence="10 11">DIV0080</strain>
    </source>
</reference>
<evidence type="ECO:0000256" key="2">
    <source>
        <dbReference type="ARBA" id="ARBA00022475"/>
    </source>
</evidence>
<feature type="transmembrane region" description="Helical" evidence="8">
    <location>
        <begin position="37"/>
        <end position="58"/>
    </location>
</feature>
<feature type="domain" description="Acyltransferase 3" evidence="9">
    <location>
        <begin position="12"/>
        <end position="323"/>
    </location>
</feature>
<keyword evidence="4 8" id="KW-0812">Transmembrane</keyword>
<keyword evidence="5 8" id="KW-1133">Transmembrane helix</keyword>
<dbReference type="SUPFAM" id="SSF52266">
    <property type="entry name" value="SGNH hydrolase"/>
    <property type="match status" value="1"/>
</dbReference>
<gene>
    <name evidence="10" type="ORF">DOK76_00505</name>
</gene>
<dbReference type="InterPro" id="IPR002656">
    <property type="entry name" value="Acyl_transf_3_dom"/>
</dbReference>
<comment type="caution">
    <text evidence="10">The sequence shown here is derived from an EMBL/GenBank/DDBJ whole genome shotgun (WGS) entry which is preliminary data.</text>
</comment>
<protein>
    <submittedName>
        <fullName evidence="10">Acyltransferase</fullName>
    </submittedName>
</protein>
<comment type="subcellular location">
    <subcellularLocation>
        <location evidence="1">Cell membrane</location>
        <topology evidence="1">Multi-pass membrane protein</topology>
    </subcellularLocation>
</comment>
<proteinExistence type="predicted"/>
<feature type="transmembrane region" description="Helical" evidence="8">
    <location>
        <begin position="196"/>
        <end position="218"/>
    </location>
</feature>
<keyword evidence="2" id="KW-1003">Cell membrane</keyword>
<feature type="transmembrane region" description="Helical" evidence="8">
    <location>
        <begin position="292"/>
        <end position="309"/>
    </location>
</feature>
<dbReference type="InterPro" id="IPR050879">
    <property type="entry name" value="Acyltransferase_3"/>
</dbReference>
<evidence type="ECO:0000256" key="6">
    <source>
        <dbReference type="ARBA" id="ARBA00023136"/>
    </source>
</evidence>
<evidence type="ECO:0000259" key="9">
    <source>
        <dbReference type="Pfam" id="PF01757"/>
    </source>
</evidence>
<dbReference type="PANTHER" id="PTHR23028">
    <property type="entry name" value="ACETYLTRANSFERASE"/>
    <property type="match status" value="1"/>
</dbReference>
<dbReference type="InterPro" id="IPR036514">
    <property type="entry name" value="SGNH_hydro_sf"/>
</dbReference>
<keyword evidence="6 8" id="KW-0472">Membrane</keyword>
<evidence type="ECO:0000313" key="10">
    <source>
        <dbReference type="EMBL" id="MBO0475526.1"/>
    </source>
</evidence>
<evidence type="ECO:0000313" key="11">
    <source>
        <dbReference type="Proteomes" id="UP000664857"/>
    </source>
</evidence>
<feature type="transmembrane region" description="Helical" evidence="8">
    <location>
        <begin position="354"/>
        <end position="374"/>
    </location>
</feature>
<accession>A0ABS3HPF6</accession>
<dbReference type="EMBL" id="JAFLVX010000002">
    <property type="protein sequence ID" value="MBO0475526.1"/>
    <property type="molecule type" value="Genomic_DNA"/>
</dbReference>
<feature type="transmembrane region" description="Helical" evidence="8">
    <location>
        <begin position="79"/>
        <end position="97"/>
    </location>
</feature>
<name>A0ABS3HPF6_9ENTE</name>
<keyword evidence="3" id="KW-0808">Transferase</keyword>
<keyword evidence="11" id="KW-1185">Reference proteome</keyword>
<sequence>MKEEFDLKHYYRGLDGLRTLAILSVILYHLMPEVCKGGFLGVPLFFSISGFLITAPLVKEKQTEGRINFKEFYLKRGKRIYPSLITVIIIVGCVAIFKEKDSNYLLEAASALFGVNNLWQMTNQVSYFDQFKDVNLLKHLWSLSVELQFYLILPIIIQKIVTKKEPVRYLREFFVITSLVSWLVLMIVYLLKGNAIAYYLFSGRFLSFGMGSLVSLYYHQLEKKISLNHSLLALLLVLISLFTISDYKSMTYIVGMMGFSALASLLIWGVASQEKMDKLFSNKIFDFIGTRSYDIYLWYYPVIVLYQKYTKWDGSYFLIHLIIQLLILGVLSEFTYNLSRYLVGKRDRKSMIQVLISFEMVCLVSVMIVSGFVISNQMKPVVTKSPQVTVTTKSTTESTTSESATKVVVPEEPKKRTIREVKHLLFLGDSVMLGAESSIYEVFEGKQITFNAVVGKQPYEILTDLSAVDLTGIDTVVIGLGNNGLIRRDEFDQVLKQLSDKNIVFITTTVEMSWQVPSNNLLKEYVKNNKNILLCDWNTYVEQHPENQFFVADGIHLTVEGQTAYSQEIKDCLAN</sequence>
<dbReference type="Gene3D" id="3.40.50.1110">
    <property type="entry name" value="SGNH hydrolase"/>
    <property type="match status" value="1"/>
</dbReference>
<dbReference type="PANTHER" id="PTHR23028:SF53">
    <property type="entry name" value="ACYL_TRANSF_3 DOMAIN-CONTAINING PROTEIN"/>
    <property type="match status" value="1"/>
</dbReference>